<dbReference type="RefSeq" id="WP_161936196.1">
    <property type="nucleotide sequence ID" value="NZ_BCNO01000002.1"/>
</dbReference>
<comment type="cofactor">
    <cofactor evidence="8">
        <name>Mg(2+)</name>
        <dbReference type="ChEBI" id="CHEBI:18420"/>
    </cofactor>
</comment>
<evidence type="ECO:0000313" key="11">
    <source>
        <dbReference type="Proteomes" id="UP000054976"/>
    </source>
</evidence>
<dbReference type="GO" id="GO:0006777">
    <property type="term" value="P:Mo-molybdopterin cofactor biosynthetic process"/>
    <property type="evidence" value="ECO:0007669"/>
    <property type="project" value="UniProtKB-KW"/>
</dbReference>
<feature type="binding site" evidence="8">
    <location>
        <position position="26"/>
    </location>
    <ligand>
        <name>GTP</name>
        <dbReference type="ChEBI" id="CHEBI:37565"/>
    </ligand>
</feature>
<keyword evidence="11" id="KW-1185">Reference proteome</keyword>
<dbReference type="CDD" id="cd02503">
    <property type="entry name" value="MobA"/>
    <property type="match status" value="1"/>
</dbReference>
<feature type="binding site" evidence="8">
    <location>
        <position position="99"/>
    </location>
    <ligand>
        <name>GTP</name>
        <dbReference type="ChEBI" id="CHEBI:37565"/>
    </ligand>
</feature>
<dbReference type="Gene3D" id="3.90.550.10">
    <property type="entry name" value="Spore Coat Polysaccharide Biosynthesis Protein SpsA, Chain A"/>
    <property type="match status" value="1"/>
</dbReference>
<dbReference type="InterPro" id="IPR029044">
    <property type="entry name" value="Nucleotide-diphossugar_trans"/>
</dbReference>
<comment type="caution">
    <text evidence="10">The sequence shown here is derived from an EMBL/GenBank/DDBJ whole genome shotgun (WGS) entry which is preliminary data.</text>
</comment>
<dbReference type="PANTHER" id="PTHR19136">
    <property type="entry name" value="MOLYBDENUM COFACTOR GUANYLYLTRANSFERASE"/>
    <property type="match status" value="1"/>
</dbReference>
<dbReference type="OrthoDB" id="9788394at2"/>
<comment type="caution">
    <text evidence="8">Lacks conserved residue(s) required for the propagation of feature annotation.</text>
</comment>
<dbReference type="InterPro" id="IPR025877">
    <property type="entry name" value="MobA-like_NTP_Trfase"/>
</dbReference>
<comment type="subcellular location">
    <subcellularLocation>
        <location evidence="8">Cytoplasm</location>
    </subcellularLocation>
</comment>
<keyword evidence="3 8" id="KW-0479">Metal-binding</keyword>
<sequence length="202" mass="22947">MQWSSKIALTGVILAGGKSSRMKINKCLLSLDNKKLVDILLTNLKEVFEEVFIVTNSPEFYFYTGIPVLGDIYPFKGPMAGIHVALKNSRYDVFAFACDMPFVKKEIVYFLSEKHANRKTPITVARYREKIYPLPGIYSKDILNELENLLKQDKLSMMKLIEDVKAQVVDVANLDEEGLSFININTEEDLKILTEEGKKCLA</sequence>
<dbReference type="SUPFAM" id="SSF53448">
    <property type="entry name" value="Nucleotide-diphospho-sugar transferases"/>
    <property type="match status" value="1"/>
</dbReference>
<comment type="similarity">
    <text evidence="8">Belongs to the MobA family.</text>
</comment>
<dbReference type="EC" id="2.7.7.77" evidence="8"/>
<keyword evidence="5 8" id="KW-0460">Magnesium</keyword>
<protein>
    <recommendedName>
        <fullName evidence="8">Probable molybdenum cofactor guanylyltransferase</fullName>
        <shortName evidence="8">MoCo guanylyltransferase</shortName>
        <ecNumber evidence="8">2.7.7.77</ecNumber>
    </recommendedName>
    <alternativeName>
        <fullName evidence="8">GTP:molybdopterin guanylyltransferase</fullName>
    </alternativeName>
    <alternativeName>
        <fullName evidence="8">Mo-MPT guanylyltransferase</fullName>
    </alternativeName>
    <alternativeName>
        <fullName evidence="8">Molybdopterin guanylyltransferase</fullName>
    </alternativeName>
    <alternativeName>
        <fullName evidence="8">Molybdopterin-guanine dinucleotide synthase</fullName>
        <shortName evidence="8">MGD synthase</shortName>
    </alternativeName>
</protein>
<evidence type="ECO:0000256" key="6">
    <source>
        <dbReference type="ARBA" id="ARBA00023134"/>
    </source>
</evidence>
<feature type="binding site" evidence="8">
    <location>
        <position position="99"/>
    </location>
    <ligand>
        <name>Mg(2+)</name>
        <dbReference type="ChEBI" id="CHEBI:18420"/>
    </ligand>
</feature>
<dbReference type="InterPro" id="IPR013482">
    <property type="entry name" value="Molybde_CF_guanTrfase"/>
</dbReference>
<comment type="catalytic activity">
    <reaction evidence="8">
        <text>Mo-molybdopterin + GTP + H(+) = Mo-molybdopterin guanine dinucleotide + diphosphate</text>
        <dbReference type="Rhea" id="RHEA:34243"/>
        <dbReference type="ChEBI" id="CHEBI:15378"/>
        <dbReference type="ChEBI" id="CHEBI:33019"/>
        <dbReference type="ChEBI" id="CHEBI:37565"/>
        <dbReference type="ChEBI" id="CHEBI:71302"/>
        <dbReference type="ChEBI" id="CHEBI:71310"/>
        <dbReference type="EC" id="2.7.7.77"/>
    </reaction>
</comment>
<keyword evidence="2 8" id="KW-0808">Transferase</keyword>
<comment type="domain">
    <text evidence="8">The N-terminal domain determines nucleotide recognition and specific binding, while the C-terminal domain determines the specific binding to the target protein.</text>
</comment>
<proteinExistence type="inferred from homology"/>
<keyword evidence="4 8" id="KW-0547">Nucleotide-binding</keyword>
<gene>
    <name evidence="8" type="primary">mobA</name>
    <name evidence="10" type="ORF">TAGGR_2164</name>
</gene>
<keyword evidence="7 8" id="KW-0501">Molybdenum cofactor biosynthesis</keyword>
<name>A0A0U9HQJ3_9BACT</name>
<feature type="binding site" evidence="8">
    <location>
        <begin position="14"/>
        <end position="16"/>
    </location>
    <ligand>
        <name>GTP</name>
        <dbReference type="ChEBI" id="CHEBI:37565"/>
    </ligand>
</feature>
<dbReference type="EMBL" id="BCNO01000002">
    <property type="protein sequence ID" value="GAQ95275.1"/>
    <property type="molecule type" value="Genomic_DNA"/>
</dbReference>
<dbReference type="GO" id="GO:0046872">
    <property type="term" value="F:metal ion binding"/>
    <property type="evidence" value="ECO:0007669"/>
    <property type="project" value="UniProtKB-KW"/>
</dbReference>
<evidence type="ECO:0000256" key="7">
    <source>
        <dbReference type="ARBA" id="ARBA00023150"/>
    </source>
</evidence>
<comment type="function">
    <text evidence="8">Transfers a GMP moiety from GTP to Mo-molybdopterin (Mo-MPT) cofactor (Moco or molybdenum cofactor) to form Mo-molybdopterin guanine dinucleotide (Mo-MGD) cofactor.</text>
</comment>
<evidence type="ECO:0000256" key="8">
    <source>
        <dbReference type="HAMAP-Rule" id="MF_00316"/>
    </source>
</evidence>
<keyword evidence="6 8" id="KW-0342">GTP-binding</keyword>
<evidence type="ECO:0000256" key="4">
    <source>
        <dbReference type="ARBA" id="ARBA00022741"/>
    </source>
</evidence>
<evidence type="ECO:0000256" key="2">
    <source>
        <dbReference type="ARBA" id="ARBA00022679"/>
    </source>
</evidence>
<evidence type="ECO:0000256" key="5">
    <source>
        <dbReference type="ARBA" id="ARBA00022842"/>
    </source>
</evidence>
<evidence type="ECO:0000259" key="9">
    <source>
        <dbReference type="Pfam" id="PF12804"/>
    </source>
</evidence>
<accession>A0A0U9HQJ3</accession>
<dbReference type="GO" id="GO:0005525">
    <property type="term" value="F:GTP binding"/>
    <property type="evidence" value="ECO:0007669"/>
    <property type="project" value="UniProtKB-UniRule"/>
</dbReference>
<evidence type="ECO:0000256" key="1">
    <source>
        <dbReference type="ARBA" id="ARBA00022490"/>
    </source>
</evidence>
<evidence type="ECO:0000256" key="3">
    <source>
        <dbReference type="ARBA" id="ARBA00022723"/>
    </source>
</evidence>
<evidence type="ECO:0000313" key="10">
    <source>
        <dbReference type="EMBL" id="GAQ95275.1"/>
    </source>
</evidence>
<dbReference type="Proteomes" id="UP000054976">
    <property type="component" value="Unassembled WGS sequence"/>
</dbReference>
<dbReference type="HAMAP" id="MF_00316">
    <property type="entry name" value="MobA"/>
    <property type="match status" value="1"/>
</dbReference>
<organism evidence="10 11">
    <name type="scientific">Thermodesulfovibrio aggregans</name>
    <dbReference type="NCBI Taxonomy" id="86166"/>
    <lineage>
        <taxon>Bacteria</taxon>
        <taxon>Pseudomonadati</taxon>
        <taxon>Nitrospirota</taxon>
        <taxon>Thermodesulfovibrionia</taxon>
        <taxon>Thermodesulfovibrionales</taxon>
        <taxon>Thermodesulfovibrionaceae</taxon>
        <taxon>Thermodesulfovibrio</taxon>
    </lineage>
</organism>
<dbReference type="Pfam" id="PF12804">
    <property type="entry name" value="NTP_transf_3"/>
    <property type="match status" value="1"/>
</dbReference>
<feature type="domain" description="MobA-like NTP transferase" evidence="9">
    <location>
        <begin position="11"/>
        <end position="156"/>
    </location>
</feature>
<dbReference type="GO" id="GO:0005737">
    <property type="term" value="C:cytoplasm"/>
    <property type="evidence" value="ECO:0007669"/>
    <property type="project" value="UniProtKB-SubCell"/>
</dbReference>
<keyword evidence="1 8" id="KW-0963">Cytoplasm</keyword>
<reference evidence="11" key="1">
    <citation type="submission" date="2016-01" db="EMBL/GenBank/DDBJ databases">
        <title>Draft genome sequence of Thermodesulfovibrio aggregans strain TGE-P1.</title>
        <authorList>
            <person name="Sekiguchi Y."/>
            <person name="Ohashi A."/>
            <person name="Matsuura N."/>
            <person name="Tourlousse M.D."/>
        </authorList>
    </citation>
    <scope>NUCLEOTIDE SEQUENCE [LARGE SCALE GENOMIC DNA]</scope>
    <source>
        <strain evidence="11">TGE-P1</strain>
    </source>
</reference>
<dbReference type="STRING" id="86166.TAGGR_2164"/>
<dbReference type="GO" id="GO:0061603">
    <property type="term" value="F:molybdenum cofactor guanylyltransferase activity"/>
    <property type="evidence" value="ECO:0007669"/>
    <property type="project" value="UniProtKB-EC"/>
</dbReference>
<feature type="binding site" evidence="8">
    <location>
        <position position="71"/>
    </location>
    <ligand>
        <name>GTP</name>
        <dbReference type="ChEBI" id="CHEBI:37565"/>
    </ligand>
</feature>
<dbReference type="PANTHER" id="PTHR19136:SF81">
    <property type="entry name" value="MOLYBDENUM COFACTOR GUANYLYLTRANSFERASE"/>
    <property type="match status" value="1"/>
</dbReference>
<dbReference type="AlphaFoldDB" id="A0A0U9HQJ3"/>